<keyword evidence="8 12" id="KW-1133">Transmembrane helix</keyword>
<dbReference type="Proteomes" id="UP000027604">
    <property type="component" value="Chromosome I"/>
</dbReference>
<dbReference type="eggNOG" id="COG2217">
    <property type="taxonomic scope" value="Bacteria"/>
</dbReference>
<feature type="transmembrane region" description="Helical" evidence="12">
    <location>
        <begin position="389"/>
        <end position="417"/>
    </location>
</feature>
<dbReference type="InterPro" id="IPR051014">
    <property type="entry name" value="Cation_Transport_ATPase_IB"/>
</dbReference>
<keyword evidence="9 12" id="KW-0472">Membrane</keyword>
<dbReference type="PROSITE" id="PS00154">
    <property type="entry name" value="ATPASE_E1_E2"/>
    <property type="match status" value="1"/>
</dbReference>
<dbReference type="InterPro" id="IPR044492">
    <property type="entry name" value="P_typ_ATPase_HD_dom"/>
</dbReference>
<dbReference type="PROSITE" id="PS50846">
    <property type="entry name" value="HMA_2"/>
    <property type="match status" value="1"/>
</dbReference>
<dbReference type="Gene3D" id="3.40.1110.10">
    <property type="entry name" value="Calcium-transporting ATPase, cytoplasmic domain N"/>
    <property type="match status" value="1"/>
</dbReference>
<dbReference type="InterPro" id="IPR059000">
    <property type="entry name" value="ATPase_P-type_domA"/>
</dbReference>
<dbReference type="GO" id="GO:0005524">
    <property type="term" value="F:ATP binding"/>
    <property type="evidence" value="ECO:0007669"/>
    <property type="project" value="UniProtKB-UniRule"/>
</dbReference>
<evidence type="ECO:0000256" key="11">
    <source>
        <dbReference type="ARBA" id="ARBA00047308"/>
    </source>
</evidence>
<dbReference type="NCBIfam" id="TIGR01525">
    <property type="entry name" value="ATPase-IB_hvy"/>
    <property type="match status" value="1"/>
</dbReference>
<dbReference type="PANTHER" id="PTHR48085">
    <property type="entry name" value="CADMIUM/ZINC-TRANSPORTING ATPASE HMA2-RELATED"/>
    <property type="match status" value="1"/>
</dbReference>
<keyword evidence="16" id="KW-1185">Reference proteome</keyword>
<dbReference type="InterPro" id="IPR027256">
    <property type="entry name" value="P-typ_ATPase_IB"/>
</dbReference>
<feature type="transmembrane region" description="Helical" evidence="12">
    <location>
        <begin position="155"/>
        <end position="173"/>
    </location>
</feature>
<dbReference type="InterPro" id="IPR023298">
    <property type="entry name" value="ATPase_P-typ_TM_dom_sf"/>
</dbReference>
<feature type="transmembrane region" description="Helical" evidence="12">
    <location>
        <begin position="719"/>
        <end position="741"/>
    </location>
</feature>
<dbReference type="PRINTS" id="PR00941">
    <property type="entry name" value="CDATPASE"/>
</dbReference>
<dbReference type="InterPro" id="IPR001757">
    <property type="entry name" value="P_typ_ATPase"/>
</dbReference>
<evidence type="ECO:0000256" key="5">
    <source>
        <dbReference type="ARBA" id="ARBA00022741"/>
    </source>
</evidence>
<feature type="transmembrane region" description="Helical" evidence="12">
    <location>
        <begin position="358"/>
        <end position="377"/>
    </location>
</feature>
<comment type="catalytic activity">
    <reaction evidence="11">
        <text>Zn(2+)(in) + ATP + H2O = Zn(2+)(out) + ADP + phosphate + H(+)</text>
        <dbReference type="Rhea" id="RHEA:20621"/>
        <dbReference type="ChEBI" id="CHEBI:15377"/>
        <dbReference type="ChEBI" id="CHEBI:15378"/>
        <dbReference type="ChEBI" id="CHEBI:29105"/>
        <dbReference type="ChEBI" id="CHEBI:30616"/>
        <dbReference type="ChEBI" id="CHEBI:43474"/>
        <dbReference type="ChEBI" id="CHEBI:456216"/>
        <dbReference type="EC" id="7.2.2.12"/>
    </reaction>
</comment>
<dbReference type="RefSeq" id="WP_081905369.1">
    <property type="nucleotide sequence ID" value="NZ_BCTH01000041.1"/>
</dbReference>
<dbReference type="NCBIfam" id="TIGR01512">
    <property type="entry name" value="ATPase-IB2_Cd"/>
    <property type="match status" value="1"/>
</dbReference>
<evidence type="ECO:0000313" key="16">
    <source>
        <dbReference type="Proteomes" id="UP000027604"/>
    </source>
</evidence>
<dbReference type="SFLD" id="SFLDF00027">
    <property type="entry name" value="p-type_atpase"/>
    <property type="match status" value="1"/>
</dbReference>
<dbReference type="InterPro" id="IPR018303">
    <property type="entry name" value="ATPase_P-typ_P_site"/>
</dbReference>
<comment type="subcellular location">
    <subcellularLocation>
        <location evidence="12">Cell membrane</location>
    </subcellularLocation>
    <subcellularLocation>
        <location evidence="1">Membrane</location>
        <topology evidence="1">Multi-pass membrane protein</topology>
    </subcellularLocation>
</comment>
<evidence type="ECO:0000313" key="15">
    <source>
        <dbReference type="EMBL" id="CDG83218.1"/>
    </source>
</evidence>
<keyword evidence="4 12" id="KW-0479">Metal-binding</keyword>
<dbReference type="InterPro" id="IPR008250">
    <property type="entry name" value="ATPase_P-typ_transduc_dom_A_sf"/>
</dbReference>
<dbReference type="GO" id="GO:0046872">
    <property type="term" value="F:metal ion binding"/>
    <property type="evidence" value="ECO:0007669"/>
    <property type="project" value="UniProtKB-KW"/>
</dbReference>
<dbReference type="SUPFAM" id="SSF81665">
    <property type="entry name" value="Calcium ATPase, transmembrane domain M"/>
    <property type="match status" value="1"/>
</dbReference>
<dbReference type="GO" id="GO:0016887">
    <property type="term" value="F:ATP hydrolysis activity"/>
    <property type="evidence" value="ECO:0007669"/>
    <property type="project" value="InterPro"/>
</dbReference>
<dbReference type="SFLD" id="SFLDG00002">
    <property type="entry name" value="C1.7:_P-type_atpase_like"/>
    <property type="match status" value="1"/>
</dbReference>
<dbReference type="SUPFAM" id="SSF55008">
    <property type="entry name" value="HMA, heavy metal-associated domain"/>
    <property type="match status" value="1"/>
</dbReference>
<dbReference type="InterPro" id="IPR036412">
    <property type="entry name" value="HAD-like_sf"/>
</dbReference>
<evidence type="ECO:0000256" key="12">
    <source>
        <dbReference type="RuleBase" id="RU362081"/>
    </source>
</evidence>
<proteinExistence type="inferred from homology"/>
<keyword evidence="6 12" id="KW-0067">ATP-binding</keyword>
<dbReference type="InterPro" id="IPR023214">
    <property type="entry name" value="HAD_sf"/>
</dbReference>
<evidence type="ECO:0000256" key="6">
    <source>
        <dbReference type="ARBA" id="ARBA00022840"/>
    </source>
</evidence>
<reference evidence="15 16" key="1">
    <citation type="journal article" date="2015" name="Genome Announc.">
        <title>Genome Sequence of Mushroom Soft-Rot Pathogen Janthinobacterium agaricidamnosum.</title>
        <authorList>
            <person name="Graupner K."/>
            <person name="Lackner G."/>
            <person name="Hertweck C."/>
        </authorList>
    </citation>
    <scope>NUCLEOTIDE SEQUENCE [LARGE SCALE GENOMIC DNA]</scope>
    <source>
        <strain evidence="16">NBRC 102515 / DSM 9628</strain>
    </source>
</reference>
<dbReference type="Pfam" id="PF00702">
    <property type="entry name" value="Hydrolase"/>
    <property type="match status" value="1"/>
</dbReference>
<keyword evidence="5 12" id="KW-0547">Nucleotide-binding</keyword>
<evidence type="ECO:0000256" key="1">
    <source>
        <dbReference type="ARBA" id="ARBA00004141"/>
    </source>
</evidence>
<dbReference type="Gene3D" id="3.40.50.1000">
    <property type="entry name" value="HAD superfamily/HAD-like"/>
    <property type="match status" value="1"/>
</dbReference>
<dbReference type="Pfam" id="PF00122">
    <property type="entry name" value="E1-E2_ATPase"/>
    <property type="match status" value="1"/>
</dbReference>
<dbReference type="STRING" id="1349767.GJA_2587"/>
<dbReference type="InterPro" id="IPR036163">
    <property type="entry name" value="HMA_dom_sf"/>
</dbReference>
<evidence type="ECO:0000256" key="3">
    <source>
        <dbReference type="ARBA" id="ARBA00022692"/>
    </source>
</evidence>
<feature type="transmembrane region" description="Helical" evidence="12">
    <location>
        <begin position="185"/>
        <end position="201"/>
    </location>
</feature>
<dbReference type="OrthoDB" id="8552908at2"/>
<dbReference type="SUPFAM" id="SSF56784">
    <property type="entry name" value="HAD-like"/>
    <property type="match status" value="1"/>
</dbReference>
<dbReference type="GO" id="GO:0016463">
    <property type="term" value="F:P-type zinc transporter activity"/>
    <property type="evidence" value="ECO:0007669"/>
    <property type="project" value="UniProtKB-EC"/>
</dbReference>
<dbReference type="EC" id="7.2.2.12" evidence="10"/>
<accession>W0V784</accession>
<dbReference type="SUPFAM" id="SSF81653">
    <property type="entry name" value="Calcium ATPase, transduction domain A"/>
    <property type="match status" value="1"/>
</dbReference>
<protein>
    <recommendedName>
        <fullName evidence="10">P-type Zn(2+) transporter</fullName>
        <ecNumber evidence="10">7.2.2.12</ecNumber>
    </recommendedName>
</protein>
<feature type="compositionally biased region" description="Basic and acidic residues" evidence="13">
    <location>
        <begin position="1"/>
        <end position="18"/>
    </location>
</feature>
<evidence type="ECO:0000256" key="7">
    <source>
        <dbReference type="ARBA" id="ARBA00022967"/>
    </source>
</evidence>
<keyword evidence="7" id="KW-1278">Translocase</keyword>
<dbReference type="PANTHER" id="PTHR48085:SF5">
    <property type="entry name" value="CADMIUM_ZINC-TRANSPORTING ATPASE HMA4-RELATED"/>
    <property type="match status" value="1"/>
</dbReference>
<evidence type="ECO:0000256" key="2">
    <source>
        <dbReference type="ARBA" id="ARBA00006024"/>
    </source>
</evidence>
<evidence type="ECO:0000256" key="8">
    <source>
        <dbReference type="ARBA" id="ARBA00022989"/>
    </source>
</evidence>
<keyword evidence="12" id="KW-1003">Cell membrane</keyword>
<feature type="transmembrane region" description="Helical" evidence="12">
    <location>
        <begin position="693"/>
        <end position="713"/>
    </location>
</feature>
<dbReference type="FunFam" id="2.70.150.10:FF:000002">
    <property type="entry name" value="Copper-transporting ATPase 1, putative"/>
    <property type="match status" value="1"/>
</dbReference>
<keyword evidence="15" id="KW-0378">Hydrolase</keyword>
<evidence type="ECO:0000256" key="13">
    <source>
        <dbReference type="SAM" id="MobiDB-lite"/>
    </source>
</evidence>
<name>W0V784_9BURK</name>
<organism evidence="15 16">
    <name type="scientific">Janthinobacterium agaricidamnosum NBRC 102515 = DSM 9628</name>
    <dbReference type="NCBI Taxonomy" id="1349767"/>
    <lineage>
        <taxon>Bacteria</taxon>
        <taxon>Pseudomonadati</taxon>
        <taxon>Pseudomonadota</taxon>
        <taxon>Betaproteobacteria</taxon>
        <taxon>Burkholderiales</taxon>
        <taxon>Oxalobacteraceae</taxon>
        <taxon>Janthinobacterium</taxon>
    </lineage>
</organism>
<dbReference type="CDD" id="cd00371">
    <property type="entry name" value="HMA"/>
    <property type="match status" value="1"/>
</dbReference>
<dbReference type="PRINTS" id="PR00119">
    <property type="entry name" value="CATATPASE"/>
</dbReference>
<gene>
    <name evidence="15" type="primary">cadA</name>
    <name evidence="15" type="ORF">GJA_2587</name>
</gene>
<dbReference type="EMBL" id="HG322949">
    <property type="protein sequence ID" value="CDG83218.1"/>
    <property type="molecule type" value="Genomic_DNA"/>
</dbReference>
<dbReference type="PATRIC" id="fig|1349767.4.peg.4317"/>
<dbReference type="Gene3D" id="2.70.150.10">
    <property type="entry name" value="Calcium-transporting ATPase, cytoplasmic transduction domain A"/>
    <property type="match status" value="1"/>
</dbReference>
<evidence type="ECO:0000259" key="14">
    <source>
        <dbReference type="PROSITE" id="PS50846"/>
    </source>
</evidence>
<dbReference type="InterPro" id="IPR023299">
    <property type="entry name" value="ATPase_P-typ_cyto_dom_N"/>
</dbReference>
<dbReference type="InterPro" id="IPR006121">
    <property type="entry name" value="HMA_dom"/>
</dbReference>
<dbReference type="KEGG" id="jag:GJA_2587"/>
<evidence type="ECO:0000256" key="4">
    <source>
        <dbReference type="ARBA" id="ARBA00022723"/>
    </source>
</evidence>
<dbReference type="HOGENOM" id="CLU_001771_6_4_4"/>
<dbReference type="Gene3D" id="3.30.70.100">
    <property type="match status" value="1"/>
</dbReference>
<dbReference type="NCBIfam" id="TIGR01494">
    <property type="entry name" value="ATPase_P-type"/>
    <property type="match status" value="1"/>
</dbReference>
<dbReference type="SFLD" id="SFLDS00003">
    <property type="entry name" value="Haloacid_Dehalogenase"/>
    <property type="match status" value="1"/>
</dbReference>
<feature type="domain" description="HMA" evidence="14">
    <location>
        <begin position="43"/>
        <end position="107"/>
    </location>
</feature>
<feature type="region of interest" description="Disordered" evidence="13">
    <location>
        <begin position="1"/>
        <end position="21"/>
    </location>
</feature>
<dbReference type="GO" id="GO:0005886">
    <property type="term" value="C:plasma membrane"/>
    <property type="evidence" value="ECO:0007669"/>
    <property type="project" value="UniProtKB-SubCell"/>
</dbReference>
<sequence length="747" mass="78159">MPHDSHPSHGSGHSHDSCCSHSHAKLDIQPAPLKTSGPVAGARTTKYRIPNMDCPTEERLIRNKLDGMAGVVGLDFNLMNRVLDVHHHLDDTSALIAALKAIGMQAVPVDRSAPVSAATEQHGLSGAQKSLLAVSGLTAAAAEVLAWTSHTDHSPLVIVLALISIASGGLPTLKKGWIALKSFTLNINFLMCLAVFGALAIGQWPEAAMVIFLFAIAELIEGLSLDRARNAVHGLMQLAPDVATVSGSAGAWSEVPVASVKIGDLMRIKPGERIALDGVVASGVSSVNQAPITGESMPVDKRSGDTVYAGTINQRGLLEVTVSANSGDSTLAKIVRVIEETQGKQAPTQRFVDSFARYYTPAVVLCAVLVAILPPLLSGAPLMAWVYKALVMLVIACPCALVISTPVTVVSGLTAAARRGILVKGGQFLETGHRLKAIALDKTGTLTLGRPSVTDVLPFNHGSRDALLLLAASLDSHSDHPLAHAIVKAGPASGLLKTVMQFQALPGRGVQGDIDGVTHYLGNQRLMSELGLVTPQLEAMVNDLQAKAYTAMVLATKEAALGLIAVADVVRPKAADAIRRLNALGVTTVMLTGDNHLTAQRIGGEVGISLVKSELLPEQKLSEIQELQAQFGAVGMLGDGINDAPALAQSDIGFAMGAAGSDTAIETADVALMDDELGKLPEFIMLSRRTRSILLQNISFAIGIKAVFFALALAGLATLWMAVFADVGASLIVVANGLRLLRGNRYA</sequence>
<comment type="similarity">
    <text evidence="2 12">Belongs to the cation transport ATPase (P-type) (TC 3.A.3) family. Type IB subfamily.</text>
</comment>
<keyword evidence="3 12" id="KW-0812">Transmembrane</keyword>
<evidence type="ECO:0000256" key="10">
    <source>
        <dbReference type="ARBA" id="ARBA00039097"/>
    </source>
</evidence>
<feature type="transmembrane region" description="Helical" evidence="12">
    <location>
        <begin position="207"/>
        <end position="225"/>
    </location>
</feature>
<dbReference type="AlphaFoldDB" id="W0V784"/>
<dbReference type="GO" id="GO:0015086">
    <property type="term" value="F:cadmium ion transmembrane transporter activity"/>
    <property type="evidence" value="ECO:0007669"/>
    <property type="project" value="TreeGrafter"/>
</dbReference>
<evidence type="ECO:0000256" key="9">
    <source>
        <dbReference type="ARBA" id="ARBA00023136"/>
    </source>
</evidence>